<feature type="transmembrane region" description="Helical" evidence="7">
    <location>
        <begin position="167"/>
        <end position="189"/>
    </location>
</feature>
<feature type="transmembrane region" description="Helical" evidence="7">
    <location>
        <begin position="25"/>
        <end position="42"/>
    </location>
</feature>
<keyword evidence="5 7" id="KW-1133">Transmembrane helix</keyword>
<keyword evidence="4 7" id="KW-0812">Transmembrane</keyword>
<reference evidence="9 10" key="1">
    <citation type="submission" date="2018-12" db="EMBL/GenBank/DDBJ databases">
        <authorList>
            <person name="Sun L."/>
            <person name="Chen Z."/>
        </authorList>
    </citation>
    <scope>NUCLEOTIDE SEQUENCE [LARGE SCALE GENOMIC DNA]</scope>
    <source>
        <strain evidence="9 10">LMG 29736</strain>
    </source>
</reference>
<sequence length="240" mass="26969">MNRFDHTTGKEMNLKELLKIVRKRLWLIALITVSVTAAGWIFTTFDHTSPKYQASTNIIIDAETEYRNTLQVVIKDTTVLEAVVNELDLAQSPEALAKQVYVESIDDTQVVKISVVDSDPTLAASIANTTAKVFKRKVPSIVDINGVRVLSKAKTNVTPMKTNETKILLASFILGIVSGLGLVFIMDYFDDSIKSERDIEKLLGMQVLGTVSKKKKTNKKIRKRRRRRELKFRGETIGID</sequence>
<gene>
    <name evidence="9" type="ORF">D5F11_008380</name>
</gene>
<keyword evidence="3" id="KW-1003">Cell membrane</keyword>
<dbReference type="GO" id="GO:0005886">
    <property type="term" value="C:plasma membrane"/>
    <property type="evidence" value="ECO:0007669"/>
    <property type="project" value="UniProtKB-SubCell"/>
</dbReference>
<evidence type="ECO:0000256" key="2">
    <source>
        <dbReference type="ARBA" id="ARBA00006683"/>
    </source>
</evidence>
<comment type="subcellular location">
    <subcellularLocation>
        <location evidence="1">Cell membrane</location>
        <topology evidence="1">Multi-pass membrane protein</topology>
    </subcellularLocation>
</comment>
<accession>A0A429X9P3</accession>
<evidence type="ECO:0000313" key="10">
    <source>
        <dbReference type="Proteomes" id="UP000287296"/>
    </source>
</evidence>
<dbReference type="Pfam" id="PF02706">
    <property type="entry name" value="Wzz"/>
    <property type="match status" value="1"/>
</dbReference>
<proteinExistence type="inferred from homology"/>
<dbReference type="EMBL" id="QYTW02000006">
    <property type="protein sequence ID" value="RST60072.1"/>
    <property type="molecule type" value="Genomic_DNA"/>
</dbReference>
<evidence type="ECO:0000259" key="8">
    <source>
        <dbReference type="Pfam" id="PF02706"/>
    </source>
</evidence>
<dbReference type="OrthoDB" id="2365115at2"/>
<dbReference type="RefSeq" id="WP_120119034.1">
    <property type="nucleotide sequence ID" value="NZ_QYTW02000006.1"/>
</dbReference>
<feature type="domain" description="Polysaccharide chain length determinant N-terminal" evidence="8">
    <location>
        <begin position="11"/>
        <end position="73"/>
    </location>
</feature>
<dbReference type="InterPro" id="IPR003856">
    <property type="entry name" value="LPS_length_determ_N"/>
</dbReference>
<evidence type="ECO:0000256" key="1">
    <source>
        <dbReference type="ARBA" id="ARBA00004651"/>
    </source>
</evidence>
<dbReference type="PANTHER" id="PTHR32309">
    <property type="entry name" value="TYROSINE-PROTEIN KINASE"/>
    <property type="match status" value="1"/>
</dbReference>
<comment type="caution">
    <text evidence="9">The sequence shown here is derived from an EMBL/GenBank/DDBJ whole genome shotgun (WGS) entry which is preliminary data.</text>
</comment>
<name>A0A429X9P3_SIMTE</name>
<evidence type="ECO:0000256" key="5">
    <source>
        <dbReference type="ARBA" id="ARBA00022989"/>
    </source>
</evidence>
<organism evidence="9 10">
    <name type="scientific">Siminovitchia terrae</name>
    <name type="common">Bacillus terrae</name>
    <dbReference type="NCBI Taxonomy" id="1914933"/>
    <lineage>
        <taxon>Bacteria</taxon>
        <taxon>Bacillati</taxon>
        <taxon>Bacillota</taxon>
        <taxon>Bacilli</taxon>
        <taxon>Bacillales</taxon>
        <taxon>Bacillaceae</taxon>
        <taxon>Siminovitchia</taxon>
    </lineage>
</organism>
<evidence type="ECO:0000256" key="6">
    <source>
        <dbReference type="ARBA" id="ARBA00023136"/>
    </source>
</evidence>
<dbReference type="InterPro" id="IPR050445">
    <property type="entry name" value="Bact_polysacc_biosynth/exp"/>
</dbReference>
<dbReference type="GO" id="GO:0004713">
    <property type="term" value="F:protein tyrosine kinase activity"/>
    <property type="evidence" value="ECO:0007669"/>
    <property type="project" value="TreeGrafter"/>
</dbReference>
<comment type="similarity">
    <text evidence="2">Belongs to the CpsC/CapA family.</text>
</comment>
<evidence type="ECO:0000256" key="7">
    <source>
        <dbReference type="SAM" id="Phobius"/>
    </source>
</evidence>
<dbReference type="Proteomes" id="UP000287296">
    <property type="component" value="Unassembled WGS sequence"/>
</dbReference>
<dbReference type="AlphaFoldDB" id="A0A429X9P3"/>
<protein>
    <submittedName>
        <fullName evidence="9">Capsular biosynthesis protein</fullName>
    </submittedName>
</protein>
<evidence type="ECO:0000256" key="3">
    <source>
        <dbReference type="ARBA" id="ARBA00022475"/>
    </source>
</evidence>
<evidence type="ECO:0000256" key="4">
    <source>
        <dbReference type="ARBA" id="ARBA00022692"/>
    </source>
</evidence>
<keyword evidence="6 7" id="KW-0472">Membrane</keyword>
<dbReference type="PANTHER" id="PTHR32309:SF13">
    <property type="entry name" value="FERRIC ENTEROBACTIN TRANSPORT PROTEIN FEPE"/>
    <property type="match status" value="1"/>
</dbReference>
<evidence type="ECO:0000313" key="9">
    <source>
        <dbReference type="EMBL" id="RST60072.1"/>
    </source>
</evidence>